<dbReference type="RefSeq" id="WP_233730760.1">
    <property type="nucleotide sequence ID" value="NZ_JAJVCN010000003.1"/>
</dbReference>
<dbReference type="PANTHER" id="PTHR22683">
    <property type="entry name" value="SPORULATION PROTEIN RELATED"/>
    <property type="match status" value="1"/>
</dbReference>
<sequence>MTSTDPMVSASSDSHGSDDDGVVVNFPYTATDSSETLPGTEVEPAPPVVEGEIVDEREMPDVLPVWLSSRESAKATVRWAAEYGARYVGFHVVRTPLYTLRIGWWALRGVARGLCRGAGWVTARSDYREMLCDAREARDWDRVRLLKIERAESAQHRWKMTGISTATLAAAATAGVLAADIDPTALGWSAGLATALGAIWLGRPTDTPILPTGPMMPVRMDLSADMLTDALRAAALVKADATPSLVTPIHKDGAGWATVFDLPRGGGKTAADVLAKRAVVAAELGVDEIQVIMSRVRAVAGGNAGRVSLWVADDDPYLGAPNPSPLLGVEQFSVWDPIPFGQDARGRRIALDIMWQSMFFGGLPRRGKTFAQRIASAAAVLDPYARHYVADGKGGADWMPMRGVAHRLVLGAEEEAIERFVSMLDELISEMGRRFAVLSTLPNSVCPEGKLTPEIQRRYDMPVVFITIDELQEYLSAMDNATRETTVEKLCRLARRAPAAGFILNAASQRPDADSVPTKLREIITYRYCTQVVDRTSSDMVLGKGKAAQGADASILSEDHKGVGVLVTGPGSFEIVRCDYIDVPAFAEICQRGRELRIKAGTLSGDAASDPVAAAEAAGVNIPAVLADVLYVMHGTDRMHTTTILDRLSNVDEDRYADYTPERLATELENAGVSRTGKQVKIDGRNLAGYRRADLEAAVPAGATLPTPRPPVDETSTDSDEVEG</sequence>
<evidence type="ECO:0000256" key="1">
    <source>
        <dbReference type="ARBA" id="ARBA00022741"/>
    </source>
</evidence>
<evidence type="ECO:0000256" key="4">
    <source>
        <dbReference type="SAM" id="MobiDB-lite"/>
    </source>
</evidence>
<keyword evidence="2 3" id="KW-0067">ATP-binding</keyword>
<dbReference type="PROSITE" id="PS50901">
    <property type="entry name" value="FTSK"/>
    <property type="match status" value="1"/>
</dbReference>
<comment type="caution">
    <text evidence="6">The sequence shown here is derived from an EMBL/GenBank/DDBJ whole genome shotgun (WGS) entry which is preliminary data.</text>
</comment>
<feature type="region of interest" description="Disordered" evidence="4">
    <location>
        <begin position="1"/>
        <end position="44"/>
    </location>
</feature>
<protein>
    <recommendedName>
        <fullName evidence="5">FtsK domain-containing protein</fullName>
    </recommendedName>
</protein>
<accession>A0ABS8ZNL0</accession>
<evidence type="ECO:0000313" key="6">
    <source>
        <dbReference type="EMBL" id="MCE7009334.1"/>
    </source>
</evidence>
<evidence type="ECO:0000313" key="7">
    <source>
        <dbReference type="Proteomes" id="UP001521150"/>
    </source>
</evidence>
<keyword evidence="1 3" id="KW-0547">Nucleotide-binding</keyword>
<evidence type="ECO:0000256" key="2">
    <source>
        <dbReference type="ARBA" id="ARBA00022840"/>
    </source>
</evidence>
<reference evidence="6 7" key="1">
    <citation type="submission" date="2021-12" db="EMBL/GenBank/DDBJ databases">
        <title>Genome sequence of Kibdelosporangium philippinense ATCC 49844.</title>
        <authorList>
            <person name="Fedorov E.A."/>
            <person name="Omeragic M."/>
            <person name="Shalygina K.F."/>
            <person name="Maclea K.S."/>
        </authorList>
    </citation>
    <scope>NUCLEOTIDE SEQUENCE [LARGE SCALE GENOMIC DNA]</scope>
    <source>
        <strain evidence="6 7">ATCC 49844</strain>
    </source>
</reference>
<feature type="binding site" evidence="3">
    <location>
        <begin position="362"/>
        <end position="369"/>
    </location>
    <ligand>
        <name>ATP</name>
        <dbReference type="ChEBI" id="CHEBI:30616"/>
    </ligand>
</feature>
<feature type="region of interest" description="Disordered" evidence="4">
    <location>
        <begin position="697"/>
        <end position="724"/>
    </location>
</feature>
<dbReference type="InterPro" id="IPR002543">
    <property type="entry name" value="FtsK_dom"/>
</dbReference>
<dbReference type="InterPro" id="IPR027417">
    <property type="entry name" value="P-loop_NTPase"/>
</dbReference>
<gene>
    <name evidence="6" type="ORF">LWC34_41950</name>
</gene>
<organism evidence="6 7">
    <name type="scientific">Kibdelosporangium philippinense</name>
    <dbReference type="NCBI Taxonomy" id="211113"/>
    <lineage>
        <taxon>Bacteria</taxon>
        <taxon>Bacillati</taxon>
        <taxon>Actinomycetota</taxon>
        <taxon>Actinomycetes</taxon>
        <taxon>Pseudonocardiales</taxon>
        <taxon>Pseudonocardiaceae</taxon>
        <taxon>Kibdelosporangium</taxon>
    </lineage>
</organism>
<dbReference type="Proteomes" id="UP001521150">
    <property type="component" value="Unassembled WGS sequence"/>
</dbReference>
<proteinExistence type="predicted"/>
<dbReference type="InterPro" id="IPR050206">
    <property type="entry name" value="FtsK/SpoIIIE/SftA"/>
</dbReference>
<dbReference type="SUPFAM" id="SSF52540">
    <property type="entry name" value="P-loop containing nucleoside triphosphate hydrolases"/>
    <property type="match status" value="1"/>
</dbReference>
<dbReference type="Gene3D" id="3.40.50.300">
    <property type="entry name" value="P-loop containing nucleotide triphosphate hydrolases"/>
    <property type="match status" value="1"/>
</dbReference>
<feature type="domain" description="FtsK" evidence="5">
    <location>
        <begin position="346"/>
        <end position="539"/>
    </location>
</feature>
<feature type="compositionally biased region" description="Acidic residues" evidence="4">
    <location>
        <begin position="715"/>
        <end position="724"/>
    </location>
</feature>
<dbReference type="EMBL" id="JAJVCN010000003">
    <property type="protein sequence ID" value="MCE7009334.1"/>
    <property type="molecule type" value="Genomic_DNA"/>
</dbReference>
<feature type="compositionally biased region" description="Polar residues" evidence="4">
    <location>
        <begin position="28"/>
        <end position="37"/>
    </location>
</feature>
<keyword evidence="7" id="KW-1185">Reference proteome</keyword>
<name>A0ABS8ZNL0_9PSEU</name>
<evidence type="ECO:0000259" key="5">
    <source>
        <dbReference type="PROSITE" id="PS50901"/>
    </source>
</evidence>
<evidence type="ECO:0000256" key="3">
    <source>
        <dbReference type="PROSITE-ProRule" id="PRU00289"/>
    </source>
</evidence>
<dbReference type="PANTHER" id="PTHR22683:SF41">
    <property type="entry name" value="DNA TRANSLOCASE FTSK"/>
    <property type="match status" value="1"/>
</dbReference>